<feature type="transmembrane region" description="Helical" evidence="1">
    <location>
        <begin position="133"/>
        <end position="157"/>
    </location>
</feature>
<organism evidence="2 3">
    <name type="scientific">Nocardioides pinisoli</name>
    <dbReference type="NCBI Taxonomy" id="2950279"/>
    <lineage>
        <taxon>Bacteria</taxon>
        <taxon>Bacillati</taxon>
        <taxon>Actinomycetota</taxon>
        <taxon>Actinomycetes</taxon>
        <taxon>Propionibacteriales</taxon>
        <taxon>Nocardioidaceae</taxon>
        <taxon>Nocardioides</taxon>
    </lineage>
</organism>
<evidence type="ECO:0000256" key="1">
    <source>
        <dbReference type="SAM" id="Phobius"/>
    </source>
</evidence>
<evidence type="ECO:0000313" key="3">
    <source>
        <dbReference type="Proteomes" id="UP001204524"/>
    </source>
</evidence>
<accession>A0ABT1KYK3</accession>
<protein>
    <submittedName>
        <fullName evidence="2">DUF6518 family protein</fullName>
    </submittedName>
</protein>
<feature type="transmembrane region" description="Helical" evidence="1">
    <location>
        <begin position="49"/>
        <end position="71"/>
    </location>
</feature>
<feature type="transmembrane region" description="Helical" evidence="1">
    <location>
        <begin position="20"/>
        <end position="43"/>
    </location>
</feature>
<dbReference type="RefSeq" id="WP_254182026.1">
    <property type="nucleotide sequence ID" value="NZ_JANARS010000005.1"/>
</dbReference>
<keyword evidence="3" id="KW-1185">Reference proteome</keyword>
<sequence length="211" mass="21497">MSGQTQRRAVATGAGTTRGLGPTTSIALALALGVAVGVLTSLLQKPLDYPWLALVNAASPWLTTAFVAGALQSRLPTAALVGMAATLLQVAGYYVTADLRGFGVSTAYVVVWSLCAVLGGPVFGAAGHAWRRAIPVGAGAALLVAAYASEAVVAYHFRLGYSSTAWLFGALALGLAVGLGRHRSQYPALARWLIPTFIAGVAGHAVLGLVL</sequence>
<dbReference type="Proteomes" id="UP001204524">
    <property type="component" value="Unassembled WGS sequence"/>
</dbReference>
<feature type="transmembrane region" description="Helical" evidence="1">
    <location>
        <begin position="107"/>
        <end position="126"/>
    </location>
</feature>
<keyword evidence="1" id="KW-0812">Transmembrane</keyword>
<dbReference type="InterPro" id="IPR045393">
    <property type="entry name" value="DUF6518"/>
</dbReference>
<dbReference type="Pfam" id="PF20128">
    <property type="entry name" value="DUF6518"/>
    <property type="match status" value="1"/>
</dbReference>
<feature type="transmembrane region" description="Helical" evidence="1">
    <location>
        <begin position="163"/>
        <end position="180"/>
    </location>
</feature>
<comment type="caution">
    <text evidence="2">The sequence shown here is derived from an EMBL/GenBank/DDBJ whole genome shotgun (WGS) entry which is preliminary data.</text>
</comment>
<proteinExistence type="predicted"/>
<dbReference type="EMBL" id="JANARS010000005">
    <property type="protein sequence ID" value="MCP3422837.1"/>
    <property type="molecule type" value="Genomic_DNA"/>
</dbReference>
<evidence type="ECO:0000313" key="2">
    <source>
        <dbReference type="EMBL" id="MCP3422837.1"/>
    </source>
</evidence>
<keyword evidence="1" id="KW-0472">Membrane</keyword>
<gene>
    <name evidence="2" type="ORF">NCI01_13620</name>
</gene>
<name>A0ABT1KYK3_9ACTN</name>
<feature type="transmembrane region" description="Helical" evidence="1">
    <location>
        <begin position="78"/>
        <end position="95"/>
    </location>
</feature>
<feature type="transmembrane region" description="Helical" evidence="1">
    <location>
        <begin position="192"/>
        <end position="210"/>
    </location>
</feature>
<reference evidence="2 3" key="1">
    <citation type="submission" date="2022-06" db="EMBL/GenBank/DDBJ databases">
        <authorList>
            <person name="So Y."/>
        </authorList>
    </citation>
    <scope>NUCLEOTIDE SEQUENCE [LARGE SCALE GENOMIC DNA]</scope>
    <source>
        <strain evidence="2 3">STR3</strain>
    </source>
</reference>
<keyword evidence="1" id="KW-1133">Transmembrane helix</keyword>